<reference evidence="4" key="1">
    <citation type="submission" date="2021-02" db="EMBL/GenBank/DDBJ databases">
        <authorList>
            <person name="Nowell W R."/>
        </authorList>
    </citation>
    <scope>NUCLEOTIDE SEQUENCE</scope>
</reference>
<keyword evidence="2" id="KW-0479">Metal-binding</keyword>
<dbReference type="Proteomes" id="UP000663845">
    <property type="component" value="Unassembled WGS sequence"/>
</dbReference>
<dbReference type="InterPro" id="IPR027806">
    <property type="entry name" value="HARBI1_dom"/>
</dbReference>
<accession>A0A813TL51</accession>
<evidence type="ECO:0000313" key="6">
    <source>
        <dbReference type="EMBL" id="CAF3618609.1"/>
    </source>
</evidence>
<evidence type="ECO:0000256" key="2">
    <source>
        <dbReference type="ARBA" id="ARBA00022723"/>
    </source>
</evidence>
<dbReference type="Pfam" id="PF13359">
    <property type="entry name" value="DDE_Tnp_4"/>
    <property type="match status" value="1"/>
</dbReference>
<dbReference type="Proteomes" id="UP000663868">
    <property type="component" value="Unassembled WGS sequence"/>
</dbReference>
<evidence type="ECO:0000256" key="1">
    <source>
        <dbReference type="ARBA" id="ARBA00001968"/>
    </source>
</evidence>
<dbReference type="Proteomes" id="UP000663860">
    <property type="component" value="Unassembled WGS sequence"/>
</dbReference>
<dbReference type="PANTHER" id="PTHR23080">
    <property type="entry name" value="THAP DOMAIN PROTEIN"/>
    <property type="match status" value="1"/>
</dbReference>
<comment type="caution">
    <text evidence="4">The sequence shown here is derived from an EMBL/GenBank/DDBJ whole genome shotgun (WGS) entry which is preliminary data.</text>
</comment>
<dbReference type="EMBL" id="CAJOBB010006320">
    <property type="protein sequence ID" value="CAF4157320.1"/>
    <property type="molecule type" value="Genomic_DNA"/>
</dbReference>
<dbReference type="GO" id="GO:0046872">
    <property type="term" value="F:metal ion binding"/>
    <property type="evidence" value="ECO:0007669"/>
    <property type="project" value="UniProtKB-KW"/>
</dbReference>
<comment type="cofactor">
    <cofactor evidence="1">
        <name>a divalent metal cation</name>
        <dbReference type="ChEBI" id="CHEBI:60240"/>
    </cofactor>
</comment>
<dbReference type="EMBL" id="CAJNOG010000036">
    <property type="protein sequence ID" value="CAF0814464.1"/>
    <property type="molecule type" value="Genomic_DNA"/>
</dbReference>
<proteinExistence type="predicted"/>
<name>A0A813TL51_9BILA</name>
<sequence>MIRLRRATEEHELGIFFNISQSTVSRIIIAWTRFIYSVVSSISLWPSKQQVVENLPFEIKKNYPRVRVIIDLQQCVSFAALVGITPNGIVSYISPLYGDATSDRSLLNMTGAASLMELLKPSNHIMSDRGFTLDLQHSHISLIHPPFLQRKARLSAKKVMYGKSKKLQTS</sequence>
<dbReference type="Proteomes" id="UP000663844">
    <property type="component" value="Unassembled WGS sequence"/>
</dbReference>
<feature type="domain" description="DDE Tnp4" evidence="3">
    <location>
        <begin position="74"/>
        <end position="159"/>
    </location>
</feature>
<dbReference type="AlphaFoldDB" id="A0A813TL51"/>
<evidence type="ECO:0000313" key="4">
    <source>
        <dbReference type="EMBL" id="CAF0814464.1"/>
    </source>
</evidence>
<dbReference type="EMBL" id="CAJOAZ010000332">
    <property type="protein sequence ID" value="CAF3618609.1"/>
    <property type="molecule type" value="Genomic_DNA"/>
</dbReference>
<evidence type="ECO:0000313" key="7">
    <source>
        <dbReference type="EMBL" id="CAF4157320.1"/>
    </source>
</evidence>
<organism evidence="4 8">
    <name type="scientific">Adineta steineri</name>
    <dbReference type="NCBI Taxonomy" id="433720"/>
    <lineage>
        <taxon>Eukaryota</taxon>
        <taxon>Metazoa</taxon>
        <taxon>Spiralia</taxon>
        <taxon>Gnathifera</taxon>
        <taxon>Rotifera</taxon>
        <taxon>Eurotatoria</taxon>
        <taxon>Bdelloidea</taxon>
        <taxon>Adinetida</taxon>
        <taxon>Adinetidae</taxon>
        <taxon>Adineta</taxon>
    </lineage>
</organism>
<evidence type="ECO:0000259" key="3">
    <source>
        <dbReference type="Pfam" id="PF13359"/>
    </source>
</evidence>
<evidence type="ECO:0000313" key="8">
    <source>
        <dbReference type="Proteomes" id="UP000663845"/>
    </source>
</evidence>
<dbReference type="PANTHER" id="PTHR23080:SF133">
    <property type="entry name" value="SI:CH211-262I1.5-RELATED"/>
    <property type="match status" value="1"/>
</dbReference>
<evidence type="ECO:0000313" key="5">
    <source>
        <dbReference type="EMBL" id="CAF1485127.1"/>
    </source>
</evidence>
<protein>
    <recommendedName>
        <fullName evidence="3">DDE Tnp4 domain-containing protein</fullName>
    </recommendedName>
</protein>
<gene>
    <name evidence="5" type="ORF">IZO911_LOCUS44189</name>
    <name evidence="4" type="ORF">JYZ213_LOCUS5960</name>
    <name evidence="7" type="ORF">KXQ929_LOCUS37606</name>
    <name evidence="6" type="ORF">OXD698_LOCUS7305</name>
</gene>
<dbReference type="EMBL" id="CAJNOE010002516">
    <property type="protein sequence ID" value="CAF1485127.1"/>
    <property type="molecule type" value="Genomic_DNA"/>
</dbReference>